<evidence type="ECO:0000256" key="4">
    <source>
        <dbReference type="ARBA" id="ARBA00023163"/>
    </source>
</evidence>
<evidence type="ECO:0000256" key="1">
    <source>
        <dbReference type="ARBA" id="ARBA00009437"/>
    </source>
</evidence>
<dbReference type="Proteomes" id="UP000048926">
    <property type="component" value="Unassembled WGS sequence"/>
</dbReference>
<comment type="similarity">
    <text evidence="1">Belongs to the LysR transcriptional regulatory family.</text>
</comment>
<dbReference type="SUPFAM" id="SSF46785">
    <property type="entry name" value="Winged helix' DNA-binding domain"/>
    <property type="match status" value="1"/>
</dbReference>
<accession>A0A0M6Y1E5</accession>
<organism evidence="6 7">
    <name type="scientific">Roseibium aggregatum</name>
    <dbReference type="NCBI Taxonomy" id="187304"/>
    <lineage>
        <taxon>Bacteria</taxon>
        <taxon>Pseudomonadati</taxon>
        <taxon>Pseudomonadota</taxon>
        <taxon>Alphaproteobacteria</taxon>
        <taxon>Hyphomicrobiales</taxon>
        <taxon>Stappiaceae</taxon>
        <taxon>Roseibium</taxon>
    </lineage>
</organism>
<sequence length="292" mass="32564">MKTVGLPPLAWLRAFEATARHLSFTRASQELNLTQSAVSQHVRSLETLLGCSLFVRKTRALELTLEGETYLPSLREAFDLITRSTQLVTGSDLGRNLTLQCNLAFSVYWLAPRLRRLYEEFPWLTLNIVTSIWDTEKRAADASLEIRFARPEDMPTAAIRLAEEKCYPVCSPGLPEEERSLESGRLFDCAGITGSWSGWMNSQGRSFAREAEVNLASTYVIAISAALNGAGLVLAHDTLVGDLLRSGDLVRPFEHQAPLSEAYFVRTPPPYAETPASKVFLDWIQKERASAR</sequence>
<dbReference type="Pfam" id="PF03466">
    <property type="entry name" value="LysR_substrate"/>
    <property type="match status" value="1"/>
</dbReference>
<dbReference type="SUPFAM" id="SSF53850">
    <property type="entry name" value="Periplasmic binding protein-like II"/>
    <property type="match status" value="1"/>
</dbReference>
<dbReference type="Gene3D" id="1.10.10.10">
    <property type="entry name" value="Winged helix-like DNA-binding domain superfamily/Winged helix DNA-binding domain"/>
    <property type="match status" value="1"/>
</dbReference>
<evidence type="ECO:0000259" key="5">
    <source>
        <dbReference type="PROSITE" id="PS50931"/>
    </source>
</evidence>
<keyword evidence="3" id="KW-0238">DNA-binding</keyword>
<keyword evidence="4" id="KW-0804">Transcription</keyword>
<evidence type="ECO:0000256" key="2">
    <source>
        <dbReference type="ARBA" id="ARBA00023015"/>
    </source>
</evidence>
<gene>
    <name evidence="6" type="primary">gcvA_5</name>
    <name evidence="6" type="ORF">LAL4801_02374</name>
</gene>
<dbReference type="FunFam" id="1.10.10.10:FF:000038">
    <property type="entry name" value="Glycine cleavage system transcriptional activator"/>
    <property type="match status" value="1"/>
</dbReference>
<dbReference type="PANTHER" id="PTHR30537:SF5">
    <property type="entry name" value="HTH-TYPE TRANSCRIPTIONAL ACTIVATOR TTDR-RELATED"/>
    <property type="match status" value="1"/>
</dbReference>
<dbReference type="GO" id="GO:0003700">
    <property type="term" value="F:DNA-binding transcription factor activity"/>
    <property type="evidence" value="ECO:0007669"/>
    <property type="project" value="InterPro"/>
</dbReference>
<dbReference type="InterPro" id="IPR005119">
    <property type="entry name" value="LysR_subst-bd"/>
</dbReference>
<proteinExistence type="inferred from homology"/>
<dbReference type="InterPro" id="IPR036388">
    <property type="entry name" value="WH-like_DNA-bd_sf"/>
</dbReference>
<dbReference type="EMBL" id="CXST01000001">
    <property type="protein sequence ID" value="CTQ43932.1"/>
    <property type="molecule type" value="Genomic_DNA"/>
</dbReference>
<feature type="domain" description="HTH lysR-type" evidence="5">
    <location>
        <begin position="7"/>
        <end position="64"/>
    </location>
</feature>
<keyword evidence="2" id="KW-0805">Transcription regulation</keyword>
<dbReference type="PRINTS" id="PR00039">
    <property type="entry name" value="HTHLYSR"/>
</dbReference>
<dbReference type="STRING" id="187304.B0E33_17600"/>
<evidence type="ECO:0000313" key="7">
    <source>
        <dbReference type="Proteomes" id="UP000048926"/>
    </source>
</evidence>
<dbReference type="InterPro" id="IPR000847">
    <property type="entry name" value="LysR_HTH_N"/>
</dbReference>
<evidence type="ECO:0000313" key="6">
    <source>
        <dbReference type="EMBL" id="CTQ43932.1"/>
    </source>
</evidence>
<dbReference type="GO" id="GO:0043565">
    <property type="term" value="F:sequence-specific DNA binding"/>
    <property type="evidence" value="ECO:0007669"/>
    <property type="project" value="TreeGrafter"/>
</dbReference>
<dbReference type="GO" id="GO:0006351">
    <property type="term" value="P:DNA-templated transcription"/>
    <property type="evidence" value="ECO:0007669"/>
    <property type="project" value="TreeGrafter"/>
</dbReference>
<reference evidence="7" key="1">
    <citation type="submission" date="2015-07" db="EMBL/GenBank/DDBJ databases">
        <authorList>
            <person name="Rodrigo-Torres Lidia"/>
            <person name="Arahal R.David."/>
        </authorList>
    </citation>
    <scope>NUCLEOTIDE SEQUENCE [LARGE SCALE GENOMIC DNA]</scope>
    <source>
        <strain evidence="7">CECT 4801</strain>
    </source>
</reference>
<dbReference type="Gene3D" id="3.40.190.10">
    <property type="entry name" value="Periplasmic binding protein-like II"/>
    <property type="match status" value="2"/>
</dbReference>
<evidence type="ECO:0000256" key="3">
    <source>
        <dbReference type="ARBA" id="ARBA00023125"/>
    </source>
</evidence>
<dbReference type="PROSITE" id="PS50931">
    <property type="entry name" value="HTH_LYSR"/>
    <property type="match status" value="1"/>
</dbReference>
<dbReference type="InterPro" id="IPR058163">
    <property type="entry name" value="LysR-type_TF_proteobact-type"/>
</dbReference>
<dbReference type="Pfam" id="PF00126">
    <property type="entry name" value="HTH_1"/>
    <property type="match status" value="1"/>
</dbReference>
<dbReference type="AlphaFoldDB" id="A0A0M6Y1E5"/>
<dbReference type="OrthoDB" id="9813056at2"/>
<dbReference type="PANTHER" id="PTHR30537">
    <property type="entry name" value="HTH-TYPE TRANSCRIPTIONAL REGULATOR"/>
    <property type="match status" value="1"/>
</dbReference>
<name>A0A0M6Y1E5_9HYPH</name>
<dbReference type="InterPro" id="IPR036390">
    <property type="entry name" value="WH_DNA-bd_sf"/>
</dbReference>
<keyword evidence="7" id="KW-1185">Reference proteome</keyword>
<protein>
    <submittedName>
        <fullName evidence="6">Gcv operon activator</fullName>
    </submittedName>
</protein>
<dbReference type="RefSeq" id="WP_055656212.1">
    <property type="nucleotide sequence ID" value="NZ_CP045622.1"/>
</dbReference>